<feature type="region of interest" description="Disordered" evidence="1">
    <location>
        <begin position="515"/>
        <end position="537"/>
    </location>
</feature>
<evidence type="ECO:0000256" key="1">
    <source>
        <dbReference type="SAM" id="MobiDB-lite"/>
    </source>
</evidence>
<gene>
    <name evidence="2" type="ORF">AAF712_011396</name>
</gene>
<evidence type="ECO:0000313" key="2">
    <source>
        <dbReference type="EMBL" id="KAL0061791.1"/>
    </source>
</evidence>
<organism evidence="2 3">
    <name type="scientific">Marasmius tenuissimus</name>
    <dbReference type="NCBI Taxonomy" id="585030"/>
    <lineage>
        <taxon>Eukaryota</taxon>
        <taxon>Fungi</taxon>
        <taxon>Dikarya</taxon>
        <taxon>Basidiomycota</taxon>
        <taxon>Agaricomycotina</taxon>
        <taxon>Agaricomycetes</taxon>
        <taxon>Agaricomycetidae</taxon>
        <taxon>Agaricales</taxon>
        <taxon>Marasmiineae</taxon>
        <taxon>Marasmiaceae</taxon>
        <taxon>Marasmius</taxon>
    </lineage>
</organism>
<dbReference type="Proteomes" id="UP001437256">
    <property type="component" value="Unassembled WGS sequence"/>
</dbReference>
<evidence type="ECO:0000313" key="3">
    <source>
        <dbReference type="Proteomes" id="UP001437256"/>
    </source>
</evidence>
<reference evidence="2 3" key="1">
    <citation type="submission" date="2024-05" db="EMBL/GenBank/DDBJ databases">
        <title>A draft genome resource for the thread blight pathogen Marasmius tenuissimus strain MS-2.</title>
        <authorList>
            <person name="Yulfo-Soto G.E."/>
            <person name="Baruah I.K."/>
            <person name="Amoako-Attah I."/>
            <person name="Bukari Y."/>
            <person name="Meinhardt L.W."/>
            <person name="Bailey B.A."/>
            <person name="Cohen S.P."/>
        </authorList>
    </citation>
    <scope>NUCLEOTIDE SEQUENCE [LARGE SCALE GENOMIC DNA]</scope>
    <source>
        <strain evidence="2 3">MS-2</strain>
    </source>
</reference>
<sequence length="537" mass="60553">MVCHSWREIALSTPKLWNSLHIFVPAPPPTFPDEHYLSMFRERIEGIKRWLDRSGSLPLTISLAAGLHDPVRSRARFGLFNVSISPAIRSLQTELMRLIARYSRRWKIIAFGANVRLTLDMHPFGMVTDDLPCLESFYSCGNLFWEMQAPANGGSETGPSTEQETLVDLLMRAPALRRLQLSHETISEAALSLPVAWHNLIELSFLCPSSHSLEPGQIMQLLSTKCHSLRTLSIELDSIQHTAITGRVPSISSPPPIWSSVQNLRVAFCCPCFVFISRREVAFLPSVIEVFEAVTLPSLTSLSVSFDGTIPPLADISEDNDYDDGDDSYTDHDIRGSDCGHPVFFGIRKLAFEDLLHRSQCAGGITHFELSAPHLFAVETVLRVLRLMGKLELLDFGLMNMARGGRGSQVGLPQPFRATRWQRGWSGQLFRELLSKEVCSDLKYLSAVGCTVDDAIPILDFAREKGSLRAIRLEFGLVPWDIIRAFKDSAKMQEAMRMMREERGMVLDWRWKEDYRFPPKPRPEDPAAGMPGRSRDW</sequence>
<dbReference type="EMBL" id="JBBXMP010000123">
    <property type="protein sequence ID" value="KAL0061791.1"/>
    <property type="molecule type" value="Genomic_DNA"/>
</dbReference>
<protein>
    <recommendedName>
        <fullName evidence="4">F-box domain-containing protein</fullName>
    </recommendedName>
</protein>
<proteinExistence type="predicted"/>
<accession>A0ABR2ZJF2</accession>
<name>A0ABR2ZJF2_9AGAR</name>
<comment type="caution">
    <text evidence="2">The sequence shown here is derived from an EMBL/GenBank/DDBJ whole genome shotgun (WGS) entry which is preliminary data.</text>
</comment>
<feature type="compositionally biased region" description="Basic and acidic residues" evidence="1">
    <location>
        <begin position="515"/>
        <end position="525"/>
    </location>
</feature>
<keyword evidence="3" id="KW-1185">Reference proteome</keyword>
<evidence type="ECO:0008006" key="4">
    <source>
        <dbReference type="Google" id="ProtNLM"/>
    </source>
</evidence>